<evidence type="ECO:0000259" key="3">
    <source>
        <dbReference type="Pfam" id="PF18962"/>
    </source>
</evidence>
<sequence length="491" mass="54004">MKIKLLLLICLLFQVSYAQDLSLGYSANDLAQHPMQDLAKPGYLQSAADPSFPATQIRRITNAGTGNSIKPMYSTIQAWNADESLMIVYGGGTHQLLNGQDYTFIRNLTDVNPDDIETIFWSFLNPDIFFYMDGATDDLISYNVQTQVKTVLVNIRTISSCVSSNGLTGGNDIQMMSWDDDVFAFRCGNTAAYYYRISTGTLTQFNISDVAYTAPMPFPSGNLFFHRGDVYDADGDFVRSLNIAGVQHSCLGKLSNGDDAYYNVNFEEGVNGGCQGTLVAHNATTGDCFAVTTYSDYAYPKSGTHISSLAHKNTGDGWVAVSCLGFQRDGIQILDQELFIAKVNEFDADVYRVAHHRSDPDEFGYFAEPHVTISPTGTRLLFGSDWSGTEDGDSVDSYVAELNSYTLSTAQAVTTTKSIDLFPNPVNNTLQLQSTLNRTIQFSITDITGKQVYDASFYNDVSIDVSALANGLYFVTFNNESTLDAIKFVKK</sequence>
<dbReference type="InterPro" id="IPR026444">
    <property type="entry name" value="Secre_tail"/>
</dbReference>
<evidence type="ECO:0000313" key="5">
    <source>
        <dbReference type="Proteomes" id="UP000199559"/>
    </source>
</evidence>
<feature type="chain" id="PRO_5011447289" evidence="2">
    <location>
        <begin position="19"/>
        <end position="491"/>
    </location>
</feature>
<feature type="signal peptide" evidence="2">
    <location>
        <begin position="1"/>
        <end position="18"/>
    </location>
</feature>
<reference evidence="5" key="1">
    <citation type="submission" date="2016-10" db="EMBL/GenBank/DDBJ databases">
        <authorList>
            <person name="Varghese N."/>
            <person name="Submissions S."/>
        </authorList>
    </citation>
    <scope>NUCLEOTIDE SEQUENCE [LARGE SCALE GENOMIC DNA]</scope>
    <source>
        <strain evidence="5">DSM 28881</strain>
    </source>
</reference>
<evidence type="ECO:0000256" key="1">
    <source>
        <dbReference type="ARBA" id="ARBA00022729"/>
    </source>
</evidence>
<dbReference type="NCBIfam" id="TIGR04183">
    <property type="entry name" value="Por_Secre_tail"/>
    <property type="match status" value="1"/>
</dbReference>
<gene>
    <name evidence="4" type="ORF">SAMN05443431_103146</name>
</gene>
<dbReference type="RefSeq" id="WP_090838639.1">
    <property type="nucleotide sequence ID" value="NZ_FORM01000003.1"/>
</dbReference>
<dbReference type="EMBL" id="FORM01000003">
    <property type="protein sequence ID" value="SFI95905.1"/>
    <property type="molecule type" value="Genomic_DNA"/>
</dbReference>
<dbReference type="Pfam" id="PF18962">
    <property type="entry name" value="Por_Secre_tail"/>
    <property type="match status" value="1"/>
</dbReference>
<name>A0A1I3MGQ7_9FLAO</name>
<organism evidence="4 5">
    <name type="scientific">Olleya namhaensis</name>
    <dbReference type="NCBI Taxonomy" id="1144750"/>
    <lineage>
        <taxon>Bacteria</taxon>
        <taxon>Pseudomonadati</taxon>
        <taxon>Bacteroidota</taxon>
        <taxon>Flavobacteriia</taxon>
        <taxon>Flavobacteriales</taxon>
        <taxon>Flavobacteriaceae</taxon>
    </lineage>
</organism>
<evidence type="ECO:0000313" key="4">
    <source>
        <dbReference type="EMBL" id="SFI95905.1"/>
    </source>
</evidence>
<dbReference type="STRING" id="1144750.SAMN05443431_103146"/>
<proteinExistence type="predicted"/>
<dbReference type="AlphaFoldDB" id="A0A1I3MGQ7"/>
<dbReference type="Proteomes" id="UP000199559">
    <property type="component" value="Unassembled WGS sequence"/>
</dbReference>
<accession>A0A1I3MGQ7</accession>
<keyword evidence="1 2" id="KW-0732">Signal</keyword>
<feature type="domain" description="Secretion system C-terminal sorting" evidence="3">
    <location>
        <begin position="421"/>
        <end position="482"/>
    </location>
</feature>
<protein>
    <submittedName>
        <fullName evidence="4">Por secretion system C-terminal sorting domain-containing protein</fullName>
    </submittedName>
</protein>
<evidence type="ECO:0000256" key="2">
    <source>
        <dbReference type="SAM" id="SignalP"/>
    </source>
</evidence>
<keyword evidence="5" id="KW-1185">Reference proteome</keyword>